<dbReference type="InterPro" id="IPR049940">
    <property type="entry name" value="GluQ/Sye"/>
</dbReference>
<evidence type="ECO:0000259" key="8">
    <source>
        <dbReference type="Pfam" id="PF00749"/>
    </source>
</evidence>
<evidence type="ECO:0000256" key="4">
    <source>
        <dbReference type="ARBA" id="ARBA00022840"/>
    </source>
</evidence>
<dbReference type="SUPFAM" id="SSF48163">
    <property type="entry name" value="An anticodon-binding domain of class I aminoacyl-tRNA synthetases"/>
    <property type="match status" value="1"/>
</dbReference>
<feature type="binding site" evidence="7">
    <location>
        <position position="260"/>
    </location>
    <ligand>
        <name>ATP</name>
        <dbReference type="ChEBI" id="CHEBI:30616"/>
    </ligand>
</feature>
<comment type="catalytic activity">
    <reaction evidence="7">
        <text>tRNA(Glu) + L-glutamate + ATP = L-glutamyl-tRNA(Glu) + AMP + diphosphate</text>
        <dbReference type="Rhea" id="RHEA:23540"/>
        <dbReference type="Rhea" id="RHEA-COMP:9663"/>
        <dbReference type="Rhea" id="RHEA-COMP:9680"/>
        <dbReference type="ChEBI" id="CHEBI:29985"/>
        <dbReference type="ChEBI" id="CHEBI:30616"/>
        <dbReference type="ChEBI" id="CHEBI:33019"/>
        <dbReference type="ChEBI" id="CHEBI:78442"/>
        <dbReference type="ChEBI" id="CHEBI:78520"/>
        <dbReference type="ChEBI" id="CHEBI:456215"/>
        <dbReference type="EC" id="6.1.1.17"/>
    </reaction>
</comment>
<comment type="caution">
    <text evidence="10">The sequence shown here is derived from an EMBL/GenBank/DDBJ whole genome shotgun (WGS) entry which is preliminary data.</text>
</comment>
<name>A0A6I2UVJ6_9FIRM</name>
<proteinExistence type="inferred from homology"/>
<dbReference type="InterPro" id="IPR014729">
    <property type="entry name" value="Rossmann-like_a/b/a_fold"/>
</dbReference>
<dbReference type="PANTHER" id="PTHR43311:SF2">
    <property type="entry name" value="GLUTAMATE--TRNA LIGASE, MITOCHONDRIAL-RELATED"/>
    <property type="match status" value="1"/>
</dbReference>
<feature type="domain" description="Glutamyl/glutaminyl-tRNA synthetase class Ib catalytic" evidence="8">
    <location>
        <begin position="12"/>
        <end position="327"/>
    </location>
</feature>
<dbReference type="AlphaFoldDB" id="A0A6I2UVJ6"/>
<evidence type="ECO:0000256" key="5">
    <source>
        <dbReference type="ARBA" id="ARBA00022917"/>
    </source>
</evidence>
<keyword evidence="3 7" id="KW-0547">Nucleotide-binding</keyword>
<dbReference type="SUPFAM" id="SSF52374">
    <property type="entry name" value="Nucleotidylyl transferase"/>
    <property type="match status" value="1"/>
</dbReference>
<dbReference type="PANTHER" id="PTHR43311">
    <property type="entry name" value="GLUTAMATE--TRNA LIGASE"/>
    <property type="match status" value="1"/>
</dbReference>
<dbReference type="InterPro" id="IPR045462">
    <property type="entry name" value="aa-tRNA-synth_I_cd-bd"/>
</dbReference>
<dbReference type="Gene3D" id="1.10.10.350">
    <property type="match status" value="1"/>
</dbReference>
<evidence type="ECO:0000256" key="7">
    <source>
        <dbReference type="HAMAP-Rule" id="MF_00022"/>
    </source>
</evidence>
<dbReference type="RefSeq" id="WP_154619439.1">
    <property type="nucleotide sequence ID" value="NZ_VUNL01000001.1"/>
</dbReference>
<accession>A0A6I2UVJ6</accession>
<evidence type="ECO:0000256" key="1">
    <source>
        <dbReference type="ARBA" id="ARBA00007894"/>
    </source>
</evidence>
<organism evidence="10 11">
    <name type="scientific">Selenomonas montiformis</name>
    <dbReference type="NCBI Taxonomy" id="2652285"/>
    <lineage>
        <taxon>Bacteria</taxon>
        <taxon>Bacillati</taxon>
        <taxon>Bacillota</taxon>
        <taxon>Negativicutes</taxon>
        <taxon>Selenomonadales</taxon>
        <taxon>Selenomonadaceae</taxon>
        <taxon>Selenomonas</taxon>
    </lineage>
</organism>
<dbReference type="InterPro" id="IPR004527">
    <property type="entry name" value="Glu-tRNA-ligase_bac/mito"/>
</dbReference>
<dbReference type="CDD" id="cd00808">
    <property type="entry name" value="GluRS_core"/>
    <property type="match status" value="1"/>
</dbReference>
<reference evidence="10 11" key="1">
    <citation type="submission" date="2019-08" db="EMBL/GenBank/DDBJ databases">
        <title>In-depth cultivation of the pig gut microbiome towards novel bacterial diversity and tailored functional studies.</title>
        <authorList>
            <person name="Wylensek D."/>
            <person name="Hitch T.C.A."/>
            <person name="Clavel T."/>
        </authorList>
    </citation>
    <scope>NUCLEOTIDE SEQUENCE [LARGE SCALE GENOMIC DNA]</scope>
    <source>
        <strain evidence="11">WCA-380-WT-3B3</strain>
    </source>
</reference>
<keyword evidence="2 7" id="KW-0436">Ligase</keyword>
<evidence type="ECO:0000256" key="6">
    <source>
        <dbReference type="ARBA" id="ARBA00023146"/>
    </source>
</evidence>
<dbReference type="PROSITE" id="PS00178">
    <property type="entry name" value="AA_TRNA_LIGASE_I"/>
    <property type="match status" value="1"/>
</dbReference>
<dbReference type="InterPro" id="IPR001412">
    <property type="entry name" value="aa-tRNA-synth_I_CS"/>
</dbReference>
<dbReference type="InterPro" id="IPR000924">
    <property type="entry name" value="Glu/Gln-tRNA-synth"/>
</dbReference>
<comment type="subcellular location">
    <subcellularLocation>
        <location evidence="7">Cytoplasm</location>
    </subcellularLocation>
</comment>
<dbReference type="Proteomes" id="UP000430222">
    <property type="component" value="Unassembled WGS sequence"/>
</dbReference>
<keyword evidence="11" id="KW-1185">Reference proteome</keyword>
<dbReference type="Gene3D" id="3.40.50.620">
    <property type="entry name" value="HUPs"/>
    <property type="match status" value="1"/>
</dbReference>
<dbReference type="EMBL" id="VUNL01000001">
    <property type="protein sequence ID" value="MSV23681.1"/>
    <property type="molecule type" value="Genomic_DNA"/>
</dbReference>
<dbReference type="Pfam" id="PF19269">
    <property type="entry name" value="Anticodon_2"/>
    <property type="match status" value="1"/>
</dbReference>
<comment type="subunit">
    <text evidence="7">Monomer.</text>
</comment>
<gene>
    <name evidence="7" type="primary">gltX</name>
    <name evidence="10" type="ORF">FYJ78_00420</name>
</gene>
<evidence type="ECO:0000313" key="10">
    <source>
        <dbReference type="EMBL" id="MSV23681.1"/>
    </source>
</evidence>
<comment type="caution">
    <text evidence="7">Lacks conserved residue(s) required for the propagation of feature annotation.</text>
</comment>
<dbReference type="PRINTS" id="PR00987">
    <property type="entry name" value="TRNASYNTHGLU"/>
</dbReference>
<dbReference type="GO" id="GO:0006424">
    <property type="term" value="P:glutamyl-tRNA aminoacylation"/>
    <property type="evidence" value="ECO:0007669"/>
    <property type="project" value="UniProtKB-UniRule"/>
</dbReference>
<evidence type="ECO:0000256" key="2">
    <source>
        <dbReference type="ARBA" id="ARBA00022598"/>
    </source>
</evidence>
<sequence>MNQEEHTLTDQKVRTRFAPSPTGYMHIGNLRTALYGYLYAKAQQGDFILRIEDTDRTRYVADAVDFINRTLKLARIVPDEGPDIGGSCGPYIQSQRLPLYKKYAEELVKSGHAYYCFCDPEEDHSAGKFGGYDRTCRNLPQETIDAHLKNGDPYVIRQKMPLDGATTFFDVLHGNITIPNEELEDQVLLKRDGMPTYNFANVIDDHLMGITHIMRGAEFITSTPKYILLYQAYGWEVPVFIHLAPVMGKNEDGSVSKLSKRHGATSFDDLVKMGYLPEAIVNYVALLGWNPKNTNQEIFSMEELIHHFSLEGLSKSPAVFDYDKLGWINGEYFKAMDDNTFAAEARSYAGDLPDNLESSWPQLAALLKTRLQRFGEIPEAIAFLVEQPAFDAELYSNKRNKVTPEKAAELLPTLIALLEDTPEEKWDNDSLYAMLEDFIEKNDLKKGLVMWVLRIGAAGQKITPGGATELLALLGKPASLTRLKKSLANLEAL</sequence>
<evidence type="ECO:0000313" key="11">
    <source>
        <dbReference type="Proteomes" id="UP000430222"/>
    </source>
</evidence>
<dbReference type="GO" id="GO:0005524">
    <property type="term" value="F:ATP binding"/>
    <property type="evidence" value="ECO:0007669"/>
    <property type="project" value="UniProtKB-UniRule"/>
</dbReference>
<dbReference type="GO" id="GO:0005737">
    <property type="term" value="C:cytoplasm"/>
    <property type="evidence" value="ECO:0007669"/>
    <property type="project" value="UniProtKB-SubCell"/>
</dbReference>
<dbReference type="GO" id="GO:0000049">
    <property type="term" value="F:tRNA binding"/>
    <property type="evidence" value="ECO:0007669"/>
    <property type="project" value="InterPro"/>
</dbReference>
<dbReference type="Pfam" id="PF00749">
    <property type="entry name" value="tRNA-synt_1c"/>
    <property type="match status" value="1"/>
</dbReference>
<dbReference type="FunFam" id="3.40.50.620:FF:000045">
    <property type="entry name" value="Glutamate--tRNA ligase, mitochondrial"/>
    <property type="match status" value="1"/>
</dbReference>
<protein>
    <recommendedName>
        <fullName evidence="7">Glutamate--tRNA ligase</fullName>
        <ecNumber evidence="7">6.1.1.17</ecNumber>
    </recommendedName>
    <alternativeName>
        <fullName evidence="7">Glutamyl-tRNA synthetase</fullName>
        <shortName evidence="7">GluRS</shortName>
    </alternativeName>
</protein>
<keyword evidence="5 7" id="KW-0648">Protein biosynthesis</keyword>
<dbReference type="EC" id="6.1.1.17" evidence="7"/>
<dbReference type="InterPro" id="IPR033910">
    <property type="entry name" value="GluRS_core"/>
</dbReference>
<evidence type="ECO:0000259" key="9">
    <source>
        <dbReference type="Pfam" id="PF19269"/>
    </source>
</evidence>
<dbReference type="InterPro" id="IPR008925">
    <property type="entry name" value="aa_tRNA-synth_I_cd-bd_sf"/>
</dbReference>
<feature type="short sequence motif" description="'KMSKS' region" evidence="7">
    <location>
        <begin position="257"/>
        <end position="261"/>
    </location>
</feature>
<feature type="domain" description="Aminoacyl-tRNA synthetase class I anticodon-binding" evidence="9">
    <location>
        <begin position="341"/>
        <end position="486"/>
    </location>
</feature>
<comment type="similarity">
    <text evidence="1 7">Belongs to the class-I aminoacyl-tRNA synthetase family. Glutamate--tRNA ligase type 1 subfamily.</text>
</comment>
<dbReference type="GO" id="GO:0004818">
    <property type="term" value="F:glutamate-tRNA ligase activity"/>
    <property type="evidence" value="ECO:0007669"/>
    <property type="project" value="UniProtKB-UniRule"/>
</dbReference>
<comment type="function">
    <text evidence="7">Catalyzes the attachment of glutamate to tRNA(Glu) in a two-step reaction: glutamate is first activated by ATP to form Glu-AMP and then transferred to the acceptor end of tRNA(Glu).</text>
</comment>
<dbReference type="GO" id="GO:0008270">
    <property type="term" value="F:zinc ion binding"/>
    <property type="evidence" value="ECO:0007669"/>
    <property type="project" value="InterPro"/>
</dbReference>
<keyword evidence="7" id="KW-0963">Cytoplasm</keyword>
<dbReference type="HAMAP" id="MF_00022">
    <property type="entry name" value="Glu_tRNA_synth_type1"/>
    <property type="match status" value="1"/>
</dbReference>
<feature type="short sequence motif" description="'HIGH' region" evidence="7">
    <location>
        <begin position="19"/>
        <end position="29"/>
    </location>
</feature>
<keyword evidence="6 7" id="KW-0030">Aminoacyl-tRNA synthetase</keyword>
<dbReference type="InterPro" id="IPR020058">
    <property type="entry name" value="Glu/Gln-tRNA-synth_Ib_cat-dom"/>
</dbReference>
<dbReference type="NCBIfam" id="TIGR00464">
    <property type="entry name" value="gltX_bact"/>
    <property type="match status" value="1"/>
</dbReference>
<dbReference type="InterPro" id="IPR020751">
    <property type="entry name" value="aa-tRNA-synth_I_codon-bd_sub2"/>
</dbReference>
<keyword evidence="4 7" id="KW-0067">ATP-binding</keyword>
<evidence type="ECO:0000256" key="3">
    <source>
        <dbReference type="ARBA" id="ARBA00022741"/>
    </source>
</evidence>